<feature type="domain" description="PSP proline-rich" evidence="7">
    <location>
        <begin position="60"/>
        <end position="110"/>
    </location>
</feature>
<feature type="compositionally biased region" description="Basic and acidic residues" evidence="6">
    <location>
        <begin position="533"/>
        <end position="549"/>
    </location>
</feature>
<keyword evidence="4" id="KW-0862">Zinc</keyword>
<feature type="compositionally biased region" description="Acidic residues" evidence="6">
    <location>
        <begin position="315"/>
        <end position="326"/>
    </location>
</feature>
<dbReference type="Pfam" id="PF04046">
    <property type="entry name" value="PSP"/>
    <property type="match status" value="1"/>
</dbReference>
<protein>
    <recommendedName>
        <fullName evidence="7">PSP proline-rich domain-containing protein</fullName>
    </recommendedName>
</protein>
<feature type="region of interest" description="Disordered" evidence="6">
    <location>
        <begin position="463"/>
        <end position="604"/>
    </location>
</feature>
<dbReference type="GO" id="GO:0003723">
    <property type="term" value="F:RNA binding"/>
    <property type="evidence" value="ECO:0007669"/>
    <property type="project" value="TreeGrafter"/>
</dbReference>
<gene>
    <name evidence="8" type="ORF">TR127384</name>
</gene>
<keyword evidence="3" id="KW-0863">Zinc-finger</keyword>
<dbReference type="GO" id="GO:0071013">
    <property type="term" value="C:catalytic step 2 spliceosome"/>
    <property type="evidence" value="ECO:0007669"/>
    <property type="project" value="TreeGrafter"/>
</dbReference>
<evidence type="ECO:0000313" key="8">
    <source>
        <dbReference type="EMBL" id="JAP40572.1"/>
    </source>
</evidence>
<accession>A0A0X3NY01</accession>
<feature type="compositionally biased region" description="Polar residues" evidence="6">
    <location>
        <begin position="224"/>
        <end position="242"/>
    </location>
</feature>
<feature type="compositionally biased region" description="Basic residues" evidence="6">
    <location>
        <begin position="37"/>
        <end position="47"/>
    </location>
</feature>
<evidence type="ECO:0000256" key="2">
    <source>
        <dbReference type="ARBA" id="ARBA00022723"/>
    </source>
</evidence>
<dbReference type="EMBL" id="GEEE01022653">
    <property type="protein sequence ID" value="JAP40572.1"/>
    <property type="molecule type" value="Transcribed_RNA"/>
</dbReference>
<feature type="compositionally biased region" description="Basic and acidic residues" evidence="6">
    <location>
        <begin position="561"/>
        <end position="574"/>
    </location>
</feature>
<feature type="region of interest" description="Disordered" evidence="6">
    <location>
        <begin position="27"/>
        <end position="47"/>
    </location>
</feature>
<reference evidence="8" key="1">
    <citation type="submission" date="2016-01" db="EMBL/GenBank/DDBJ databases">
        <title>Reference transcriptome for the parasite Schistocephalus solidus: insights into the molecular evolution of parasitism.</title>
        <authorList>
            <person name="Hebert F.O."/>
            <person name="Grambauer S."/>
            <person name="Barber I."/>
            <person name="Landry C.R."/>
            <person name="Aubin-Horth N."/>
        </authorList>
    </citation>
    <scope>NUCLEOTIDE SEQUENCE</scope>
</reference>
<evidence type="ECO:0000256" key="4">
    <source>
        <dbReference type="ARBA" id="ARBA00022833"/>
    </source>
</evidence>
<dbReference type="PANTHER" id="PTHR13316:SF0">
    <property type="entry name" value="ZINC FINGER CCHC DOMAIN-CONTAINING PROTEIN 8"/>
    <property type="match status" value="1"/>
</dbReference>
<comment type="subcellular location">
    <subcellularLocation>
        <location evidence="1">Nucleus</location>
    </subcellularLocation>
</comment>
<dbReference type="InterPro" id="IPR006568">
    <property type="entry name" value="PSP_pro-rich"/>
</dbReference>
<evidence type="ECO:0000256" key="6">
    <source>
        <dbReference type="SAM" id="MobiDB-lite"/>
    </source>
</evidence>
<proteinExistence type="predicted"/>
<feature type="compositionally biased region" description="Polar residues" evidence="6">
    <location>
        <begin position="432"/>
        <end position="446"/>
    </location>
</feature>
<keyword evidence="5" id="KW-0539">Nucleus</keyword>
<feature type="compositionally biased region" description="Low complexity" evidence="6">
    <location>
        <begin position="243"/>
        <end position="252"/>
    </location>
</feature>
<organism evidence="8">
    <name type="scientific">Schistocephalus solidus</name>
    <name type="common">Tapeworm</name>
    <dbReference type="NCBI Taxonomy" id="70667"/>
    <lineage>
        <taxon>Eukaryota</taxon>
        <taxon>Metazoa</taxon>
        <taxon>Spiralia</taxon>
        <taxon>Lophotrochozoa</taxon>
        <taxon>Platyhelminthes</taxon>
        <taxon>Cestoda</taxon>
        <taxon>Eucestoda</taxon>
        <taxon>Diphyllobothriidea</taxon>
        <taxon>Diphyllobothriidae</taxon>
        <taxon>Schistocephalus</taxon>
    </lineage>
</organism>
<dbReference type="PANTHER" id="PTHR13316">
    <property type="entry name" value="ZINC FINGER, CCHC DOMAIN CONTAINING 8"/>
    <property type="match status" value="1"/>
</dbReference>
<keyword evidence="2" id="KW-0479">Metal-binding</keyword>
<name>A0A0X3NY01_SCHSO</name>
<feature type="compositionally biased region" description="Basic and acidic residues" evidence="6">
    <location>
        <begin position="501"/>
        <end position="519"/>
    </location>
</feature>
<sequence length="604" mass="68189">MESLFVLDTHGTVTLTEKIDILYDAKEEAGESQSRQNKQKTGRNARRLSSVKRYHEIEKFSLYKPGKISSELRRALNLGKHDIPIHVYRMRSLGYPPGWLNKARVEDLPSFNEEKAEVPILKYKVDEIIEYPGFNVFSSKLRESCHVFGCPPIQRHHLIQNFIAALQQRTDNEGTQKTDWVGELTAKDLDSLEAERQRILAEINNLKAQSSSVRDASPVDLKETTPQSDARPISVSSGETNILSDPSSPDSVLSEERDGPDPVALSLKTPITSTEALPKIIPVEPDDQQPREEEQPAAEENGQLITEEKKREEAGEAEEEEKEEEGTTIPLSFQSSCSFPTGCQNSATEGGCEKKPRLEAFSAGIQPFMPFTNLPGTQGTYIRVRDSLKRARSCQGVDCQKVDDAPSVPPASVPSTTPAVQKTVPRLEPKKVNQSPMYSESRQTTVVGKGGWASEHVDRHRIFNEETSVSAAPPPQDASRWSYRKSSSEKRSWRLQGDAYAHSERHRDSRDDRGRDYHCSRGNYYQDEGYSGHYRDSQSDRNRGSHNDCNRNPFGHYSHHSRVDTGRALHRDGYNSHSRSPFSLPAPTRRQPEYSTHTPYHRHW</sequence>
<dbReference type="GO" id="GO:0008270">
    <property type="term" value="F:zinc ion binding"/>
    <property type="evidence" value="ECO:0007669"/>
    <property type="project" value="UniProtKB-KW"/>
</dbReference>
<feature type="region of interest" description="Disordered" evidence="6">
    <location>
        <begin position="398"/>
        <end position="451"/>
    </location>
</feature>
<evidence type="ECO:0000259" key="7">
    <source>
        <dbReference type="SMART" id="SM00581"/>
    </source>
</evidence>
<feature type="region of interest" description="Disordered" evidence="6">
    <location>
        <begin position="210"/>
        <end position="336"/>
    </location>
</feature>
<evidence type="ECO:0000256" key="3">
    <source>
        <dbReference type="ARBA" id="ARBA00022771"/>
    </source>
</evidence>
<evidence type="ECO:0000256" key="1">
    <source>
        <dbReference type="ARBA" id="ARBA00004123"/>
    </source>
</evidence>
<dbReference type="InterPro" id="IPR052115">
    <property type="entry name" value="NEXT_complex_subunit_ZCCHC8"/>
</dbReference>
<evidence type="ECO:0000256" key="5">
    <source>
        <dbReference type="ARBA" id="ARBA00023242"/>
    </source>
</evidence>
<dbReference type="SMART" id="SM00581">
    <property type="entry name" value="PSP"/>
    <property type="match status" value="1"/>
</dbReference>
<dbReference type="AlphaFoldDB" id="A0A0X3NY01"/>